<accession>A0ABY2B994</accession>
<name>A0ABY2B994_9ACTN</name>
<keyword evidence="3" id="KW-1185">Reference proteome</keyword>
<evidence type="ECO:0008006" key="4">
    <source>
        <dbReference type="Google" id="ProtNLM"/>
    </source>
</evidence>
<proteinExistence type="predicted"/>
<sequence length="119" mass="12959">MEIDAAVVELYGLPPEQFVAARNRLAKEVRDRGDEPAAAAIVALRKPTVAAWLANQLVRADPDGIHALTERGEQLRQTYLTADSASRRELTRRRHDHLVQAASQRAAGADGSPARPRSG</sequence>
<organism evidence="2 3">
    <name type="scientific">Kribbella orskensis</name>
    <dbReference type="NCBI Taxonomy" id="2512216"/>
    <lineage>
        <taxon>Bacteria</taxon>
        <taxon>Bacillati</taxon>
        <taxon>Actinomycetota</taxon>
        <taxon>Actinomycetes</taxon>
        <taxon>Propionibacteriales</taxon>
        <taxon>Kribbellaceae</taxon>
        <taxon>Kribbella</taxon>
    </lineage>
</organism>
<evidence type="ECO:0000313" key="3">
    <source>
        <dbReference type="Proteomes" id="UP000295818"/>
    </source>
</evidence>
<protein>
    <recommendedName>
        <fullName evidence="4">DUF222 domain-containing protein</fullName>
    </recommendedName>
</protein>
<dbReference type="Proteomes" id="UP000295818">
    <property type="component" value="Unassembled WGS sequence"/>
</dbReference>
<reference evidence="2 3" key="1">
    <citation type="journal article" date="2015" name="Stand. Genomic Sci.">
        <title>Genomic Encyclopedia of Bacterial and Archaeal Type Strains, Phase III: the genomes of soil and plant-associated and newly described type strains.</title>
        <authorList>
            <person name="Whitman W.B."/>
            <person name="Woyke T."/>
            <person name="Klenk H.P."/>
            <person name="Zhou Y."/>
            <person name="Lilburn T.G."/>
            <person name="Beck B.J."/>
            <person name="De Vos P."/>
            <person name="Vandamme P."/>
            <person name="Eisen J.A."/>
            <person name="Garrity G."/>
            <person name="Hugenholtz P."/>
            <person name="Kyrpides N.C."/>
        </authorList>
    </citation>
    <scope>NUCLEOTIDE SEQUENCE [LARGE SCALE GENOMIC DNA]</scope>
    <source>
        <strain evidence="2 3">VKM Ac-2538</strain>
    </source>
</reference>
<gene>
    <name evidence="2" type="ORF">EV644_12744</name>
</gene>
<dbReference type="EMBL" id="SLWM01000027">
    <property type="protein sequence ID" value="TCO12153.1"/>
    <property type="molecule type" value="Genomic_DNA"/>
</dbReference>
<evidence type="ECO:0000256" key="1">
    <source>
        <dbReference type="SAM" id="MobiDB-lite"/>
    </source>
</evidence>
<comment type="caution">
    <text evidence="2">The sequence shown here is derived from an EMBL/GenBank/DDBJ whole genome shotgun (WGS) entry which is preliminary data.</text>
</comment>
<dbReference type="RefSeq" id="WP_132195471.1">
    <property type="nucleotide sequence ID" value="NZ_SLWM01000027.1"/>
</dbReference>
<feature type="region of interest" description="Disordered" evidence="1">
    <location>
        <begin position="86"/>
        <end position="119"/>
    </location>
</feature>
<evidence type="ECO:0000313" key="2">
    <source>
        <dbReference type="EMBL" id="TCO12153.1"/>
    </source>
</evidence>